<gene>
    <name evidence="2" type="ORF">BSTOLATCC_MIC59886</name>
</gene>
<evidence type="ECO:0000256" key="1">
    <source>
        <dbReference type="SAM" id="Coils"/>
    </source>
</evidence>
<comment type="caution">
    <text evidence="2">The sequence shown here is derived from an EMBL/GenBank/DDBJ whole genome shotgun (WGS) entry which is preliminary data.</text>
</comment>
<evidence type="ECO:0000313" key="3">
    <source>
        <dbReference type="Proteomes" id="UP001162131"/>
    </source>
</evidence>
<organism evidence="2 3">
    <name type="scientific">Blepharisma stoltei</name>
    <dbReference type="NCBI Taxonomy" id="1481888"/>
    <lineage>
        <taxon>Eukaryota</taxon>
        <taxon>Sar</taxon>
        <taxon>Alveolata</taxon>
        <taxon>Ciliophora</taxon>
        <taxon>Postciliodesmatophora</taxon>
        <taxon>Heterotrichea</taxon>
        <taxon>Heterotrichida</taxon>
        <taxon>Blepharismidae</taxon>
        <taxon>Blepharisma</taxon>
    </lineage>
</organism>
<sequence length="444" mass="51459">MDLADDLRVTLDRTLEIAVGLEEVNTLIHPKGQVSHGRKRILSINKEIRSLSHHIKGKSSSITKESDIIRQRLVESAAKKEDVILDSPTIVVKKRLNLTIQETNQRLRLSRAGKRTIGPFISAEALDPPLIKAIKSHNWKDGNKPLKVLKEGYQEKPLPYVSLISGKVEKPIELPSYEEYLESQGADFIIKKGKNELLHRIEKAAEQLSKLKEELELKLKVDDFKRNNFRRRTITDHQGLVSPIRKRDNEQIMNKTQDLKIMMNKYYPASQRTPMPTSRPRTKFSLSSDVEYSLEESLRSFYTSKAAENKKLCDILMKMDADRPISIKKKIALIQDDKEGYRNQLHSIGKFNGFRGIVEFQKRENQYKNHKQGLIYLKILEDFKSKRHEPAIEELVLLELWKQMVEGGWPIGSYEFSKLLEVLNPEELKTRNLKILIEKFREAL</sequence>
<dbReference type="Proteomes" id="UP001162131">
    <property type="component" value="Unassembled WGS sequence"/>
</dbReference>
<keyword evidence="3" id="KW-1185">Reference proteome</keyword>
<proteinExistence type="predicted"/>
<keyword evidence="1" id="KW-0175">Coiled coil</keyword>
<reference evidence="2" key="1">
    <citation type="submission" date="2021-09" db="EMBL/GenBank/DDBJ databases">
        <authorList>
            <consortium name="AG Swart"/>
            <person name="Singh M."/>
            <person name="Singh A."/>
            <person name="Seah K."/>
            <person name="Emmerich C."/>
        </authorList>
    </citation>
    <scope>NUCLEOTIDE SEQUENCE</scope>
    <source>
        <strain evidence="2">ATCC30299</strain>
    </source>
</reference>
<protein>
    <submittedName>
        <fullName evidence="2">Uncharacterized protein</fullName>
    </submittedName>
</protein>
<feature type="coiled-coil region" evidence="1">
    <location>
        <begin position="194"/>
        <end position="221"/>
    </location>
</feature>
<name>A0AAU9K6I9_9CILI</name>
<dbReference type="EMBL" id="CAJZBQ010000057">
    <property type="protein sequence ID" value="CAG9334084.1"/>
    <property type="molecule type" value="Genomic_DNA"/>
</dbReference>
<evidence type="ECO:0000313" key="2">
    <source>
        <dbReference type="EMBL" id="CAG9334084.1"/>
    </source>
</evidence>
<dbReference type="AlphaFoldDB" id="A0AAU9K6I9"/>
<accession>A0AAU9K6I9</accession>